<organism evidence="1 3">
    <name type="scientific">Parascaris univalens</name>
    <name type="common">Nematode worm</name>
    <dbReference type="NCBI Taxonomy" id="6257"/>
    <lineage>
        <taxon>Eukaryota</taxon>
        <taxon>Metazoa</taxon>
        <taxon>Ecdysozoa</taxon>
        <taxon>Nematoda</taxon>
        <taxon>Chromadorea</taxon>
        <taxon>Rhabditida</taxon>
        <taxon>Spirurina</taxon>
        <taxon>Ascaridomorpha</taxon>
        <taxon>Ascaridoidea</taxon>
        <taxon>Ascarididae</taxon>
        <taxon>Parascaris</taxon>
    </lineage>
</organism>
<dbReference type="WBParaSite" id="PgE247_g001_t05">
    <property type="protein sequence ID" value="PgE247_g001_t05"/>
    <property type="gene ID" value="PgE247_g001"/>
</dbReference>
<protein>
    <submittedName>
        <fullName evidence="2 3">Uncharacterized protein</fullName>
    </submittedName>
</protein>
<reference evidence="2 3" key="1">
    <citation type="submission" date="2022-11" db="UniProtKB">
        <authorList>
            <consortium name="WormBaseParasite"/>
        </authorList>
    </citation>
    <scope>IDENTIFICATION</scope>
</reference>
<dbReference type="WBParaSite" id="PgE247_g001_t02">
    <property type="protein sequence ID" value="PgE247_g001_t02"/>
    <property type="gene ID" value="PgE247_g001"/>
</dbReference>
<keyword evidence="1" id="KW-1185">Reference proteome</keyword>
<name>A0A915A4N2_PARUN</name>
<accession>A0A915A4N2</accession>
<evidence type="ECO:0000313" key="2">
    <source>
        <dbReference type="WBParaSite" id="PgE247_g001_t01"/>
    </source>
</evidence>
<evidence type="ECO:0000313" key="3">
    <source>
        <dbReference type="WBParaSite" id="PgE247_g001_t02"/>
    </source>
</evidence>
<dbReference type="Proteomes" id="UP000887569">
    <property type="component" value="Unplaced"/>
</dbReference>
<proteinExistence type="predicted"/>
<evidence type="ECO:0000313" key="1">
    <source>
        <dbReference type="Proteomes" id="UP000887569"/>
    </source>
</evidence>
<dbReference type="AlphaFoldDB" id="A0A915A4N2"/>
<dbReference type="WBParaSite" id="PgE247_g001_t01">
    <property type="protein sequence ID" value="PgE247_g001_t01"/>
    <property type="gene ID" value="PgE247_g001"/>
</dbReference>
<sequence>MRYSAARHYSRERNIGVFRNSNYKKSKITFNQKRLQIVAPHMKKLEDKPKKFTSEVFPTTARNLFVHIHAEQFYGTTFALLRNGNYLSSYVFYFPEEWDMAVNMKL</sequence>